<dbReference type="PANTHER" id="PTHR48061:SF46">
    <property type="entry name" value="LEUCINE-RICH REPEAT-CONTAINING N-TERMINAL PLANT-TYPE DOMAIN-CONTAINING PROTEIN"/>
    <property type="match status" value="1"/>
</dbReference>
<keyword evidence="13" id="KW-1185">Reference proteome</keyword>
<dbReference type="Pfam" id="PF08263">
    <property type="entry name" value="LRRNT_2"/>
    <property type="match status" value="1"/>
</dbReference>
<proteinExistence type="predicted"/>
<keyword evidence="7" id="KW-0472">Membrane</keyword>
<feature type="domain" description="Leucine-rich repeat-containing N-terminal plant-type" evidence="11">
    <location>
        <begin position="33"/>
        <end position="77"/>
    </location>
</feature>
<dbReference type="PANTHER" id="PTHR48061">
    <property type="entry name" value="LEUCINE-RICH REPEAT RECEPTOR PROTEIN KINASE EMS1-LIKE-RELATED"/>
    <property type="match status" value="1"/>
</dbReference>
<dbReference type="Gene3D" id="3.80.10.10">
    <property type="entry name" value="Ribonuclease Inhibitor"/>
    <property type="match status" value="1"/>
</dbReference>
<keyword evidence="4 10" id="KW-0732">Signal</keyword>
<dbReference type="InterPro" id="IPR013210">
    <property type="entry name" value="LRR_N_plant-typ"/>
</dbReference>
<evidence type="ECO:0000313" key="12">
    <source>
        <dbReference type="EMBL" id="KAK9017786.1"/>
    </source>
</evidence>
<evidence type="ECO:0000256" key="6">
    <source>
        <dbReference type="ARBA" id="ARBA00022989"/>
    </source>
</evidence>
<evidence type="ECO:0000256" key="9">
    <source>
        <dbReference type="ARBA" id="ARBA00023180"/>
    </source>
</evidence>
<organism evidence="12 13">
    <name type="scientific">Hibiscus sabdariffa</name>
    <name type="common">roselle</name>
    <dbReference type="NCBI Taxonomy" id="183260"/>
    <lineage>
        <taxon>Eukaryota</taxon>
        <taxon>Viridiplantae</taxon>
        <taxon>Streptophyta</taxon>
        <taxon>Embryophyta</taxon>
        <taxon>Tracheophyta</taxon>
        <taxon>Spermatophyta</taxon>
        <taxon>Magnoliopsida</taxon>
        <taxon>eudicotyledons</taxon>
        <taxon>Gunneridae</taxon>
        <taxon>Pentapetalae</taxon>
        <taxon>rosids</taxon>
        <taxon>malvids</taxon>
        <taxon>Malvales</taxon>
        <taxon>Malvaceae</taxon>
        <taxon>Malvoideae</taxon>
        <taxon>Hibiscus</taxon>
    </lineage>
</organism>
<evidence type="ECO:0000256" key="7">
    <source>
        <dbReference type="ARBA" id="ARBA00023136"/>
    </source>
</evidence>
<accession>A0ABR2RXR2</accession>
<sequence>METLCCLLLVFMLHLSWSSSSSVPPPSSHLCLPDQRAALLQFKDSISIDCRSDSDYPRTEYWNKSIDCCSWEGVNCDKLTGLVIGIDLSHSCLYGSLSVNTSLFHLHSLQWLDLSSNELHGSLLDNTSSSLFHFHGLQ</sequence>
<dbReference type="InterPro" id="IPR032675">
    <property type="entry name" value="LRR_dom_sf"/>
</dbReference>
<comment type="subcellular location">
    <subcellularLocation>
        <location evidence="1">Membrane</location>
        <topology evidence="1">Single-pass type I membrane protein</topology>
    </subcellularLocation>
</comment>
<feature type="signal peptide" evidence="10">
    <location>
        <begin position="1"/>
        <end position="22"/>
    </location>
</feature>
<dbReference type="InterPro" id="IPR046956">
    <property type="entry name" value="RLP23-like"/>
</dbReference>
<evidence type="ECO:0000256" key="1">
    <source>
        <dbReference type="ARBA" id="ARBA00004479"/>
    </source>
</evidence>
<evidence type="ECO:0000256" key="2">
    <source>
        <dbReference type="ARBA" id="ARBA00022614"/>
    </source>
</evidence>
<name>A0ABR2RXR2_9ROSI</name>
<reference evidence="12 13" key="1">
    <citation type="journal article" date="2024" name="G3 (Bethesda)">
        <title>Genome assembly of Hibiscus sabdariffa L. provides insights into metabolisms of medicinal natural products.</title>
        <authorList>
            <person name="Kim T."/>
        </authorList>
    </citation>
    <scope>NUCLEOTIDE SEQUENCE [LARGE SCALE GENOMIC DNA]</scope>
    <source>
        <strain evidence="12">TK-2024</strain>
        <tissue evidence="12">Old leaves</tissue>
    </source>
</reference>
<keyword evidence="8" id="KW-0675">Receptor</keyword>
<evidence type="ECO:0000259" key="11">
    <source>
        <dbReference type="Pfam" id="PF08263"/>
    </source>
</evidence>
<gene>
    <name evidence="12" type="ORF">V6N11_000789</name>
</gene>
<dbReference type="Proteomes" id="UP001396334">
    <property type="component" value="Unassembled WGS sequence"/>
</dbReference>
<keyword evidence="9" id="KW-0325">Glycoprotein</keyword>
<feature type="chain" id="PRO_5046027353" description="Leucine-rich repeat-containing N-terminal plant-type domain-containing protein" evidence="10">
    <location>
        <begin position="23"/>
        <end position="138"/>
    </location>
</feature>
<keyword evidence="3" id="KW-0812">Transmembrane</keyword>
<comment type="caution">
    <text evidence="12">The sequence shown here is derived from an EMBL/GenBank/DDBJ whole genome shotgun (WGS) entry which is preliminary data.</text>
</comment>
<dbReference type="SUPFAM" id="SSF52058">
    <property type="entry name" value="L domain-like"/>
    <property type="match status" value="1"/>
</dbReference>
<protein>
    <recommendedName>
        <fullName evidence="11">Leucine-rich repeat-containing N-terminal plant-type domain-containing protein</fullName>
    </recommendedName>
</protein>
<keyword evidence="6" id="KW-1133">Transmembrane helix</keyword>
<evidence type="ECO:0000256" key="5">
    <source>
        <dbReference type="ARBA" id="ARBA00022737"/>
    </source>
</evidence>
<keyword evidence="2" id="KW-0433">Leucine-rich repeat</keyword>
<evidence type="ECO:0000256" key="3">
    <source>
        <dbReference type="ARBA" id="ARBA00022692"/>
    </source>
</evidence>
<evidence type="ECO:0000313" key="13">
    <source>
        <dbReference type="Proteomes" id="UP001396334"/>
    </source>
</evidence>
<evidence type="ECO:0000256" key="4">
    <source>
        <dbReference type="ARBA" id="ARBA00022729"/>
    </source>
</evidence>
<dbReference type="EMBL" id="JBBPBN010000019">
    <property type="protein sequence ID" value="KAK9017786.1"/>
    <property type="molecule type" value="Genomic_DNA"/>
</dbReference>
<evidence type="ECO:0000256" key="8">
    <source>
        <dbReference type="ARBA" id="ARBA00023170"/>
    </source>
</evidence>
<keyword evidence="5" id="KW-0677">Repeat</keyword>
<evidence type="ECO:0000256" key="10">
    <source>
        <dbReference type="SAM" id="SignalP"/>
    </source>
</evidence>